<evidence type="ECO:0000313" key="4">
    <source>
        <dbReference type="Proteomes" id="UP001296969"/>
    </source>
</evidence>
<dbReference type="Gene3D" id="3.10.450.430">
    <property type="entry name" value="Protein of unknown function DUF2787"/>
    <property type="match status" value="1"/>
</dbReference>
<proteinExistence type="predicted"/>
<dbReference type="Proteomes" id="UP000807542">
    <property type="component" value="Unassembled WGS sequence"/>
</dbReference>
<dbReference type="EMBL" id="JADRCQ010000001">
    <property type="protein sequence ID" value="MBK5072700.1"/>
    <property type="molecule type" value="Genomic_DNA"/>
</dbReference>
<evidence type="ECO:0000313" key="1">
    <source>
        <dbReference type="EMBL" id="MBK5072700.1"/>
    </source>
</evidence>
<dbReference type="EMBL" id="JADRCP010000001">
    <property type="protein sequence ID" value="MBK5176009.1"/>
    <property type="molecule type" value="Genomic_DNA"/>
</dbReference>
<dbReference type="Pfam" id="PF10980">
    <property type="entry name" value="DUF2787"/>
    <property type="match status" value="1"/>
</dbReference>
<sequence>MKNKMAFKQSGLSLPISQAFITILKSVISLPSKIEVNHHAVILNFRDPQYTAESGGFHPVEIRLIRCNDGWQFDYLTDFSFMGAVWPELEKEMDISWSQEYVWHYLMGDLDPEEGGALFELWQRNFIRYWKMKIYTVFVQSEC</sequence>
<protein>
    <submittedName>
        <fullName evidence="2">DUF2787 family protein</fullName>
    </submittedName>
</protein>
<dbReference type="AlphaFoldDB" id="A0A9D7AH43"/>
<name>A0A9D7AH43_9GAMM</name>
<dbReference type="PANTHER" id="PTHR38978:SF2">
    <property type="entry name" value="DUF2787 DOMAIN-CONTAINING PROTEIN"/>
    <property type="match status" value="1"/>
</dbReference>
<dbReference type="RefSeq" id="WP_228397731.1">
    <property type="nucleotide sequence ID" value="NZ_JADRCP010000001.1"/>
</dbReference>
<organism evidence="2 3">
    <name type="scientific">Limnobaculum xujianqingii</name>
    <dbReference type="NCBI Taxonomy" id="2738837"/>
    <lineage>
        <taxon>Bacteria</taxon>
        <taxon>Pseudomonadati</taxon>
        <taxon>Pseudomonadota</taxon>
        <taxon>Gammaproteobacteria</taxon>
        <taxon>Enterobacterales</taxon>
        <taxon>Budviciaceae</taxon>
        <taxon>Limnobaculum</taxon>
    </lineage>
</organism>
<dbReference type="Proteomes" id="UP001296969">
    <property type="component" value="Unassembled WGS sequence"/>
</dbReference>
<accession>A0A9D7AH43</accession>
<dbReference type="PANTHER" id="PTHR38978">
    <property type="entry name" value="DUF2787 DOMAIN-CONTAINING PROTEIN"/>
    <property type="match status" value="1"/>
</dbReference>
<keyword evidence="4" id="KW-1185">Reference proteome</keyword>
<evidence type="ECO:0000313" key="3">
    <source>
        <dbReference type="Proteomes" id="UP000807542"/>
    </source>
</evidence>
<dbReference type="InterPro" id="IPR021248">
    <property type="entry name" value="DUF2787"/>
</dbReference>
<gene>
    <name evidence="2" type="ORF">I2492_06695</name>
    <name evidence="1" type="ORF">I2493_06695</name>
</gene>
<comment type="caution">
    <text evidence="2">The sequence shown here is derived from an EMBL/GenBank/DDBJ whole genome shotgun (WGS) entry which is preliminary data.</text>
</comment>
<evidence type="ECO:0000313" key="2">
    <source>
        <dbReference type="EMBL" id="MBK5176009.1"/>
    </source>
</evidence>
<reference evidence="2 4" key="1">
    <citation type="submission" date="2020-11" db="EMBL/GenBank/DDBJ databases">
        <title>Insectihabitans protaetiae gen. nov. sp. nov. and Insectihabitans allomyrinae sp. nov., isolated from larvae of Protaetia brevitarsis seulensis and Allomyrina dichotoma, respectively.</title>
        <authorList>
            <person name="Lee S.D."/>
            <person name="Byeon Y.-S."/>
            <person name="Kim S.-M."/>
            <person name="Yang H.L."/>
            <person name="Kim I.S."/>
        </authorList>
    </citation>
    <scope>NUCLEOTIDE SEQUENCE</scope>
    <source>
        <strain evidence="2">CWB-B4</strain>
        <strain evidence="1 4">CWB-B43</strain>
    </source>
</reference>